<evidence type="ECO:0000313" key="2">
    <source>
        <dbReference type="Proteomes" id="UP000036867"/>
    </source>
</evidence>
<reference evidence="2" key="1">
    <citation type="submission" date="2015-08" db="EMBL/GenBank/DDBJ databases">
        <title>Fjat-10028 dsm 16317.</title>
        <authorList>
            <person name="Liu B."/>
            <person name="Wang J."/>
            <person name="Zhu Y."/>
            <person name="Liu G."/>
            <person name="Chen Q."/>
            <person name="Chen Z."/>
            <person name="Lan J."/>
            <person name="Che J."/>
            <person name="Ge C."/>
            <person name="Shi H."/>
            <person name="Pan Z."/>
            <person name="Liu X."/>
        </authorList>
    </citation>
    <scope>NUCLEOTIDE SEQUENCE [LARGE SCALE GENOMIC DNA]</scope>
    <source>
        <strain evidence="2">DSM 16317</strain>
    </source>
</reference>
<keyword evidence="2" id="KW-1185">Reference proteome</keyword>
<evidence type="ECO:0000313" key="1">
    <source>
        <dbReference type="EMBL" id="KOO48662.1"/>
    </source>
</evidence>
<protein>
    <recommendedName>
        <fullName evidence="3">ABC3 transporter permease protein domain-containing protein</fullName>
    </recommendedName>
</protein>
<dbReference type="STRING" id="263475.AMD00_09460"/>
<evidence type="ECO:0008006" key="3">
    <source>
        <dbReference type="Google" id="ProtNLM"/>
    </source>
</evidence>
<proteinExistence type="predicted"/>
<dbReference type="OrthoDB" id="3268975at2"/>
<accession>A0A0M0LCP8</accession>
<dbReference type="Proteomes" id="UP000036867">
    <property type="component" value="Unassembled WGS sequence"/>
</dbReference>
<dbReference type="AlphaFoldDB" id="A0A0M0LCP8"/>
<dbReference type="EMBL" id="LILB01000005">
    <property type="protein sequence ID" value="KOO48662.1"/>
    <property type="molecule type" value="Genomic_DNA"/>
</dbReference>
<sequence length="808" mass="91375">MMRLVWNRIISRKLVSFTIILALFGIFLLIPIGFQNTNETKLAVDNSIAEQGRGTYDILVRPSHSRTKVEKEVGMVEENYIGDSEGGISIQEWEKIKQNPTIEVAAPVASIGYFSGKKTSVELPQLDESTRFTWEFYTSDGQKEYSLSEPQSLVYFKESEPGNTQYLKVLHNETASGATLDVMLPQTYHLLAAIDIESEQKLTNVDYSELKNEFDSFSLDVIIKTFGNIPIIKVIQREDINIPIKMKLKADTLTLDISDYRKKLSLTEKDWLMSADRNKIKQVIGELNTKKPASTSEHEIDLTSFQKPFDGTAVKINNQFKVDLASDFASDRGETTVYYTAEKLDYNSENDILNIKIIENGQPPSYKKIVKKGESLYNGVKPKFLIEQVGIFSPKVDKESKLSSSPLGIYATSEIKMEKGQVLKPTTVPGSFIPQPAGGLITLESAEIIKGSKPIDAIRVRVAGISKYNKLAQQKIEKVATKLLQDGYEVDIVAGSSFKNATLEVEGIGKVIAPWTTLGVAQELEESWNGLTLLTTILFVTFVFVWFVSRLLFEKGTLEKEDELLTILGWPRKKIIRRNYLEQYFLLFIAYILSILFIAILNLEINYYLISSCILIIAILMINIIFSIKRKKSDRVIAYKHSPSLVYHSRIIMPTMLILFTSTILLVVQIASFGNTLFMSQQSTLGQFTVDVILGFQLFILISTFILSTFGLTECLNTLFYARREEFNMYHIIGWTKKRILIHLSKEIFIWTSFSICLGLITSYLILLKMGVRIDWIIVGIISSASILCIVVGFVTIAKNLFMQSREN</sequence>
<organism evidence="1 2">
    <name type="scientific">Viridibacillus arvi</name>
    <dbReference type="NCBI Taxonomy" id="263475"/>
    <lineage>
        <taxon>Bacteria</taxon>
        <taxon>Bacillati</taxon>
        <taxon>Bacillota</taxon>
        <taxon>Bacilli</taxon>
        <taxon>Bacillales</taxon>
        <taxon>Caryophanaceae</taxon>
        <taxon>Viridibacillus</taxon>
    </lineage>
</organism>
<name>A0A0M0LCP8_9BACL</name>
<gene>
    <name evidence="1" type="ORF">AMD00_09460</name>
</gene>
<dbReference type="RefSeq" id="WP_053416844.1">
    <property type="nucleotide sequence ID" value="NZ_LILB01000005.1"/>
</dbReference>
<comment type="caution">
    <text evidence="1">The sequence shown here is derived from an EMBL/GenBank/DDBJ whole genome shotgun (WGS) entry which is preliminary data.</text>
</comment>
<dbReference type="GeneID" id="301136330"/>